<evidence type="ECO:0000256" key="1">
    <source>
        <dbReference type="ARBA" id="ARBA00008361"/>
    </source>
</evidence>
<dbReference type="PANTHER" id="PTHR44942">
    <property type="entry name" value="METHYLTRANSF_11 DOMAIN-CONTAINING PROTEIN"/>
    <property type="match status" value="1"/>
</dbReference>
<sequence>MNYGYVPTAEEAALSPVCGNIVNQQLSANMYHYLASKIVLTDKFVLEIGSGRGGGARYIAEHFKPLNYIGLDIAGSAVELANRLHPLPNVKFIQGSGEHISLYDGTVDVVVNVESSHGYGDVALFIREVYRVLKPGGYLLLVDFRNSVDNMELFKQQLLASGLHCICLENISAQVVEAIETEDPVKRKQIEAWIPRRFQKIFSEFAGVVGSKFYNTLKSGERPYYRFVLTKPVV</sequence>
<evidence type="ECO:0000313" key="5">
    <source>
        <dbReference type="EMBL" id="MFD1001052.1"/>
    </source>
</evidence>
<dbReference type="InterPro" id="IPR013216">
    <property type="entry name" value="Methyltransf_11"/>
</dbReference>
<accession>A0ABW3K7S4</accession>
<dbReference type="CDD" id="cd02440">
    <property type="entry name" value="AdoMet_MTases"/>
    <property type="match status" value="1"/>
</dbReference>
<gene>
    <name evidence="5" type="ORF">ACFQ21_17125</name>
</gene>
<keyword evidence="6" id="KW-1185">Reference proteome</keyword>
<evidence type="ECO:0000313" key="6">
    <source>
        <dbReference type="Proteomes" id="UP001597112"/>
    </source>
</evidence>
<dbReference type="Pfam" id="PF08241">
    <property type="entry name" value="Methyltransf_11"/>
    <property type="match status" value="1"/>
</dbReference>
<reference evidence="6" key="1">
    <citation type="journal article" date="2019" name="Int. J. Syst. Evol. Microbiol.">
        <title>The Global Catalogue of Microorganisms (GCM) 10K type strain sequencing project: providing services to taxonomists for standard genome sequencing and annotation.</title>
        <authorList>
            <consortium name="The Broad Institute Genomics Platform"/>
            <consortium name="The Broad Institute Genome Sequencing Center for Infectious Disease"/>
            <person name="Wu L."/>
            <person name="Ma J."/>
        </authorList>
    </citation>
    <scope>NUCLEOTIDE SEQUENCE [LARGE SCALE GENOMIC DNA]</scope>
    <source>
        <strain evidence="6">CCUG 58938</strain>
    </source>
</reference>
<dbReference type="GO" id="GO:0008168">
    <property type="term" value="F:methyltransferase activity"/>
    <property type="evidence" value="ECO:0007669"/>
    <property type="project" value="UniProtKB-KW"/>
</dbReference>
<dbReference type="InterPro" id="IPR029063">
    <property type="entry name" value="SAM-dependent_MTases_sf"/>
</dbReference>
<dbReference type="SUPFAM" id="SSF53335">
    <property type="entry name" value="S-adenosyl-L-methionine-dependent methyltransferases"/>
    <property type="match status" value="1"/>
</dbReference>
<feature type="domain" description="Methyltransferase type 11" evidence="4">
    <location>
        <begin position="46"/>
        <end position="140"/>
    </location>
</feature>
<organism evidence="5 6">
    <name type="scientific">Ohtaekwangia kribbensis</name>
    <dbReference type="NCBI Taxonomy" id="688913"/>
    <lineage>
        <taxon>Bacteria</taxon>
        <taxon>Pseudomonadati</taxon>
        <taxon>Bacteroidota</taxon>
        <taxon>Cytophagia</taxon>
        <taxon>Cytophagales</taxon>
        <taxon>Fulvivirgaceae</taxon>
        <taxon>Ohtaekwangia</taxon>
    </lineage>
</organism>
<protein>
    <submittedName>
        <fullName evidence="5">Class I SAM-dependent methyltransferase</fullName>
        <ecNumber evidence="5">2.1.1.-</ecNumber>
    </submittedName>
</protein>
<keyword evidence="3 5" id="KW-0808">Transferase</keyword>
<comment type="similarity">
    <text evidence="1">Belongs to the methyltransferase superfamily.</text>
</comment>
<dbReference type="GO" id="GO:0032259">
    <property type="term" value="P:methylation"/>
    <property type="evidence" value="ECO:0007669"/>
    <property type="project" value="UniProtKB-KW"/>
</dbReference>
<dbReference type="EMBL" id="JBHTKA010000007">
    <property type="protein sequence ID" value="MFD1001052.1"/>
    <property type="molecule type" value="Genomic_DNA"/>
</dbReference>
<proteinExistence type="inferred from homology"/>
<name>A0ABW3K7S4_9BACT</name>
<dbReference type="EC" id="2.1.1.-" evidence="5"/>
<comment type="caution">
    <text evidence="5">The sequence shown here is derived from an EMBL/GenBank/DDBJ whole genome shotgun (WGS) entry which is preliminary data.</text>
</comment>
<keyword evidence="2 5" id="KW-0489">Methyltransferase</keyword>
<evidence type="ECO:0000256" key="3">
    <source>
        <dbReference type="ARBA" id="ARBA00022679"/>
    </source>
</evidence>
<dbReference type="Proteomes" id="UP001597112">
    <property type="component" value="Unassembled WGS sequence"/>
</dbReference>
<dbReference type="InterPro" id="IPR051052">
    <property type="entry name" value="Diverse_substrate_MTase"/>
</dbReference>
<dbReference type="RefSeq" id="WP_377580503.1">
    <property type="nucleotide sequence ID" value="NZ_JBHTKA010000007.1"/>
</dbReference>
<dbReference type="PANTHER" id="PTHR44942:SF4">
    <property type="entry name" value="METHYLTRANSFERASE TYPE 11 DOMAIN-CONTAINING PROTEIN"/>
    <property type="match status" value="1"/>
</dbReference>
<dbReference type="Gene3D" id="3.40.50.150">
    <property type="entry name" value="Vaccinia Virus protein VP39"/>
    <property type="match status" value="1"/>
</dbReference>
<evidence type="ECO:0000259" key="4">
    <source>
        <dbReference type="Pfam" id="PF08241"/>
    </source>
</evidence>
<evidence type="ECO:0000256" key="2">
    <source>
        <dbReference type="ARBA" id="ARBA00022603"/>
    </source>
</evidence>